<dbReference type="UCSC" id="B0238.15">
    <property type="organism name" value="c. elegans"/>
</dbReference>
<dbReference type="WormBase" id="B0238.15">
    <property type="protein sequence ID" value="CE38767"/>
    <property type="gene ID" value="WBGene00044537"/>
</dbReference>
<evidence type="ECO:0000313" key="4">
    <source>
        <dbReference type="WormBase" id="B0238.15"/>
    </source>
</evidence>
<dbReference type="GeneID" id="3896825"/>
<evidence type="ECO:0000313" key="3">
    <source>
        <dbReference type="Proteomes" id="UP000001940"/>
    </source>
</evidence>
<keyword evidence="1" id="KW-0812">Transmembrane</keyword>
<dbReference type="KEGG" id="cel:CELE_B0238.15"/>
<dbReference type="CTD" id="3896825"/>
<dbReference type="AlphaFoldDB" id="Q4R143"/>
<feature type="transmembrane region" description="Helical" evidence="1">
    <location>
        <begin position="6"/>
        <end position="27"/>
    </location>
</feature>
<proteinExistence type="predicted"/>
<keyword evidence="1" id="KW-0472">Membrane</keyword>
<dbReference type="EMBL" id="BX284605">
    <property type="protein sequence ID" value="CCD61494.1"/>
    <property type="molecule type" value="Genomic_DNA"/>
</dbReference>
<evidence type="ECO:0000313" key="2">
    <source>
        <dbReference type="EMBL" id="CCD61494.1"/>
    </source>
</evidence>
<gene>
    <name evidence="2 4" type="ORF">B0238.15</name>
    <name evidence="2" type="ORF">CELE_B0238.15</name>
</gene>
<dbReference type="PaxDb" id="6239-B0238.15"/>
<organism evidence="2 3">
    <name type="scientific">Caenorhabditis elegans</name>
    <dbReference type="NCBI Taxonomy" id="6239"/>
    <lineage>
        <taxon>Eukaryota</taxon>
        <taxon>Metazoa</taxon>
        <taxon>Ecdysozoa</taxon>
        <taxon>Nematoda</taxon>
        <taxon>Chromadorea</taxon>
        <taxon>Rhabditida</taxon>
        <taxon>Rhabditina</taxon>
        <taxon>Rhabditomorpha</taxon>
        <taxon>Rhabditoidea</taxon>
        <taxon>Rhabditidae</taxon>
        <taxon>Peloderinae</taxon>
        <taxon>Caenorhabditis</taxon>
    </lineage>
</organism>
<dbReference type="HOGENOM" id="CLU_2560376_0_0_1"/>
<dbReference type="InParanoid" id="Q4R143"/>
<evidence type="ECO:0000256" key="1">
    <source>
        <dbReference type="SAM" id="Phobius"/>
    </source>
</evidence>
<accession>Q4R143</accession>
<protein>
    <submittedName>
        <fullName evidence="2">Cbb3-type cytochrome oxidase assembly protein CcoS</fullName>
    </submittedName>
</protein>
<dbReference type="RefSeq" id="NP_001033465.1">
    <property type="nucleotide sequence ID" value="NM_001038376.3"/>
</dbReference>
<keyword evidence="1" id="KW-1133">Transmembrane helix</keyword>
<dbReference type="Proteomes" id="UP000001940">
    <property type="component" value="Chromosome V"/>
</dbReference>
<dbReference type="SMR" id="Q4R143"/>
<dbReference type="Bgee" id="WBGene00044537">
    <property type="expression patterns" value="Expressed in embryo and 2 other cell types or tissues"/>
</dbReference>
<reference evidence="2 3" key="1">
    <citation type="journal article" date="1998" name="Science">
        <title>Genome sequence of the nematode C. elegans: a platform for investigating biology.</title>
        <authorList>
            <consortium name="The C. elegans sequencing consortium"/>
            <person name="Sulson J.E."/>
            <person name="Waterston R."/>
        </authorList>
    </citation>
    <scope>NUCLEOTIDE SEQUENCE [LARGE SCALE GENOMIC DNA]</scope>
    <source>
        <strain evidence="2 3">Bristol N2</strain>
    </source>
</reference>
<sequence length="82" mass="9199">MDNDNTGFYVAVVLLVAAVFAALVWYFSQPCRQDTAHAQQSISDRHQEQGVAWNPLQGARAQVLQRVNQPQEDRQPAADTIF</sequence>
<keyword evidence="3" id="KW-1185">Reference proteome</keyword>
<name>Q4R143_CAEEL</name>
<dbReference type="AGR" id="WB:WBGene00044537"/>